<keyword evidence="16 19" id="KW-0961">Cell wall biogenesis/degradation</keyword>
<keyword evidence="10 19" id="KW-0274">FAD</keyword>
<evidence type="ECO:0000256" key="1">
    <source>
        <dbReference type="ARBA" id="ARBA00001974"/>
    </source>
</evidence>
<reference evidence="21" key="1">
    <citation type="submission" date="2018-07" db="EMBL/GenBank/DDBJ databases">
        <authorList>
            <consortium name="Genoscope - CEA"/>
            <person name="William W."/>
        </authorList>
    </citation>
    <scope>NUCLEOTIDE SEQUENCE</scope>
    <source>
        <strain evidence="21">IK1</strain>
    </source>
</reference>
<feature type="active site" description="Proton donor" evidence="19">
    <location>
        <position position="229"/>
    </location>
</feature>
<comment type="pathway">
    <text evidence="4 19">Cell wall biogenesis; peptidoglycan biosynthesis.</text>
</comment>
<dbReference type="SUPFAM" id="SSF56194">
    <property type="entry name" value="Uridine diphospho-N-Acetylenolpyruvylglucosamine reductase, MurB, C-terminal domain"/>
    <property type="match status" value="1"/>
</dbReference>
<dbReference type="InterPro" id="IPR036635">
    <property type="entry name" value="MurB_C_sf"/>
</dbReference>
<dbReference type="NCBIfam" id="NF011245">
    <property type="entry name" value="PRK14651.1"/>
    <property type="match status" value="1"/>
</dbReference>
<evidence type="ECO:0000256" key="6">
    <source>
        <dbReference type="ARBA" id="ARBA00015188"/>
    </source>
</evidence>
<dbReference type="EC" id="1.3.1.98" evidence="5 19"/>
<evidence type="ECO:0000256" key="3">
    <source>
        <dbReference type="ARBA" id="ARBA00004496"/>
    </source>
</evidence>
<evidence type="ECO:0000256" key="18">
    <source>
        <dbReference type="ARBA" id="ARBA00048914"/>
    </source>
</evidence>
<evidence type="ECO:0000256" key="4">
    <source>
        <dbReference type="ARBA" id="ARBA00004752"/>
    </source>
</evidence>
<evidence type="ECO:0000313" key="21">
    <source>
        <dbReference type="EMBL" id="VBB47197.1"/>
    </source>
</evidence>
<proteinExistence type="inferred from homology"/>
<dbReference type="InterPro" id="IPR016169">
    <property type="entry name" value="FAD-bd_PCMH_sub2"/>
</dbReference>
<dbReference type="InterPro" id="IPR003170">
    <property type="entry name" value="MurB"/>
</dbReference>
<evidence type="ECO:0000256" key="12">
    <source>
        <dbReference type="ARBA" id="ARBA00022960"/>
    </source>
</evidence>
<sequence length="306" mass="32896">MKMTEAQRRGMEELTGAQVTWNAPMDRYTTFRIGGPAEAVYEARDREELARVLAFLRREAIPWRLLGAGSNLLVRDGGVPGVLIVLKGTLASFERAAMNPFLVTAGAGLPVRSIIRRSLADGFTGLEYLAGIPGTVGGAVAMNAGAFGKEIASSLASVSILTASGEVRVMERAELRFRYRQAEFPPETVILEAGLNVEPSSSEAVRRRLQTFVQRRKTGQPWGAASAGSVFKNPPGDFAGRLIEEAGLKGKRIGGAEISRKHANFIVNTGTATAADVLALMTLARERVHDRHGIQLEAEIQIIGEG</sequence>
<evidence type="ECO:0000256" key="8">
    <source>
        <dbReference type="ARBA" id="ARBA00022618"/>
    </source>
</evidence>
<comment type="function">
    <text evidence="2 19">Cell wall formation.</text>
</comment>
<dbReference type="PANTHER" id="PTHR21071">
    <property type="entry name" value="UDP-N-ACETYLENOLPYRUVOYLGLUCOSAMINE REDUCTASE"/>
    <property type="match status" value="1"/>
</dbReference>
<dbReference type="EMBL" id="UPXX01000032">
    <property type="protein sequence ID" value="VBB47197.1"/>
    <property type="molecule type" value="Genomic_DNA"/>
</dbReference>
<dbReference type="PROSITE" id="PS51387">
    <property type="entry name" value="FAD_PCMH"/>
    <property type="match status" value="1"/>
</dbReference>
<dbReference type="InterPro" id="IPR011601">
    <property type="entry name" value="MurB_C"/>
</dbReference>
<dbReference type="InterPro" id="IPR036318">
    <property type="entry name" value="FAD-bd_PCMH-like_sf"/>
</dbReference>
<comment type="similarity">
    <text evidence="19">Belongs to the MurB family.</text>
</comment>
<dbReference type="SUPFAM" id="SSF56176">
    <property type="entry name" value="FAD-binding/transporter-associated domain-like"/>
    <property type="match status" value="1"/>
</dbReference>
<dbReference type="UniPathway" id="UPA00219"/>
<keyword evidence="12 19" id="KW-0133">Cell shape</keyword>
<dbReference type="GO" id="GO:0071949">
    <property type="term" value="F:FAD binding"/>
    <property type="evidence" value="ECO:0007669"/>
    <property type="project" value="InterPro"/>
</dbReference>
<gene>
    <name evidence="19 21" type="primary">murB</name>
    <name evidence="21" type="ORF">TRIP_B50185</name>
</gene>
<keyword evidence="8 19" id="KW-0132">Cell division</keyword>
<name>A0A653AGM3_UNCDX</name>
<evidence type="ECO:0000256" key="5">
    <source>
        <dbReference type="ARBA" id="ARBA00012518"/>
    </source>
</evidence>
<dbReference type="InterPro" id="IPR006094">
    <property type="entry name" value="Oxid_FAD_bind_N"/>
</dbReference>
<dbReference type="NCBIfam" id="NF010480">
    <property type="entry name" value="PRK13905.1"/>
    <property type="match status" value="1"/>
</dbReference>
<keyword evidence="13 19" id="KW-0573">Peptidoglycan synthesis</keyword>
<dbReference type="Gene3D" id="3.30.43.10">
    <property type="entry name" value="Uridine Diphospho-n-acetylenolpyruvylglucosamine Reductase, domain 2"/>
    <property type="match status" value="1"/>
</dbReference>
<keyword evidence="9 19" id="KW-0285">Flavoprotein</keyword>
<evidence type="ECO:0000256" key="9">
    <source>
        <dbReference type="ARBA" id="ARBA00022630"/>
    </source>
</evidence>
<evidence type="ECO:0000256" key="19">
    <source>
        <dbReference type="HAMAP-Rule" id="MF_00037"/>
    </source>
</evidence>
<dbReference type="GO" id="GO:0005829">
    <property type="term" value="C:cytosol"/>
    <property type="evidence" value="ECO:0007669"/>
    <property type="project" value="TreeGrafter"/>
</dbReference>
<comment type="catalytic activity">
    <reaction evidence="18 19">
        <text>UDP-N-acetyl-alpha-D-muramate + NADP(+) = UDP-N-acetyl-3-O-(1-carboxyvinyl)-alpha-D-glucosamine + NADPH + H(+)</text>
        <dbReference type="Rhea" id="RHEA:12248"/>
        <dbReference type="ChEBI" id="CHEBI:15378"/>
        <dbReference type="ChEBI" id="CHEBI:57783"/>
        <dbReference type="ChEBI" id="CHEBI:58349"/>
        <dbReference type="ChEBI" id="CHEBI:68483"/>
        <dbReference type="ChEBI" id="CHEBI:70757"/>
        <dbReference type="EC" id="1.3.1.98"/>
    </reaction>
</comment>
<evidence type="ECO:0000256" key="10">
    <source>
        <dbReference type="ARBA" id="ARBA00022827"/>
    </source>
</evidence>
<keyword evidence="7 19" id="KW-0963">Cytoplasm</keyword>
<dbReference type="InterPro" id="IPR016166">
    <property type="entry name" value="FAD-bd_PCMH"/>
</dbReference>
<dbReference type="HAMAP" id="MF_00037">
    <property type="entry name" value="MurB"/>
    <property type="match status" value="1"/>
</dbReference>
<evidence type="ECO:0000256" key="2">
    <source>
        <dbReference type="ARBA" id="ARBA00003921"/>
    </source>
</evidence>
<dbReference type="Pfam" id="PF02873">
    <property type="entry name" value="MurB_C"/>
    <property type="match status" value="1"/>
</dbReference>
<organism evidence="21">
    <name type="scientific">Uncultured Desulfatiglans sp</name>
    <dbReference type="NCBI Taxonomy" id="1748965"/>
    <lineage>
        <taxon>Bacteria</taxon>
        <taxon>Pseudomonadati</taxon>
        <taxon>Thermodesulfobacteriota</taxon>
        <taxon>Desulfobacteria</taxon>
        <taxon>Desulfatiglandales</taxon>
        <taxon>Desulfatiglandaceae</taxon>
        <taxon>Desulfatiglans</taxon>
        <taxon>environmental samples</taxon>
    </lineage>
</organism>
<dbReference type="GO" id="GO:0008762">
    <property type="term" value="F:UDP-N-acetylmuramate dehydrogenase activity"/>
    <property type="evidence" value="ECO:0007669"/>
    <property type="project" value="UniProtKB-UniRule"/>
</dbReference>
<evidence type="ECO:0000256" key="17">
    <source>
        <dbReference type="ARBA" id="ARBA00031026"/>
    </source>
</evidence>
<dbReference type="AlphaFoldDB" id="A0A653AGM3"/>
<evidence type="ECO:0000256" key="11">
    <source>
        <dbReference type="ARBA" id="ARBA00022857"/>
    </source>
</evidence>
<dbReference type="GO" id="GO:0051301">
    <property type="term" value="P:cell division"/>
    <property type="evidence" value="ECO:0007669"/>
    <property type="project" value="UniProtKB-KW"/>
</dbReference>
<protein>
    <recommendedName>
        <fullName evidence="6 19">UDP-N-acetylenolpyruvoylglucosamine reductase</fullName>
        <ecNumber evidence="5 19">1.3.1.98</ecNumber>
    </recommendedName>
    <alternativeName>
        <fullName evidence="17 19">UDP-N-acetylmuramate dehydrogenase</fullName>
    </alternativeName>
</protein>
<dbReference type="GO" id="GO:0009252">
    <property type="term" value="P:peptidoglycan biosynthetic process"/>
    <property type="evidence" value="ECO:0007669"/>
    <property type="project" value="UniProtKB-UniRule"/>
</dbReference>
<dbReference type="GO" id="GO:0071555">
    <property type="term" value="P:cell wall organization"/>
    <property type="evidence" value="ECO:0007669"/>
    <property type="project" value="UniProtKB-KW"/>
</dbReference>
<dbReference type="Gene3D" id="3.30.465.10">
    <property type="match status" value="1"/>
</dbReference>
<accession>A0A653AGM3</accession>
<evidence type="ECO:0000256" key="7">
    <source>
        <dbReference type="ARBA" id="ARBA00022490"/>
    </source>
</evidence>
<dbReference type="InterPro" id="IPR016167">
    <property type="entry name" value="FAD-bd_PCMH_sub1"/>
</dbReference>
<keyword evidence="11 19" id="KW-0521">NADP</keyword>
<evidence type="ECO:0000256" key="16">
    <source>
        <dbReference type="ARBA" id="ARBA00023316"/>
    </source>
</evidence>
<dbReference type="GO" id="GO:0008360">
    <property type="term" value="P:regulation of cell shape"/>
    <property type="evidence" value="ECO:0007669"/>
    <property type="project" value="UniProtKB-KW"/>
</dbReference>
<evidence type="ECO:0000256" key="13">
    <source>
        <dbReference type="ARBA" id="ARBA00022984"/>
    </source>
</evidence>
<keyword evidence="14 19" id="KW-0560">Oxidoreductase</keyword>
<keyword evidence="15 19" id="KW-0131">Cell cycle</keyword>
<dbReference type="PANTHER" id="PTHR21071:SF4">
    <property type="entry name" value="UDP-N-ACETYLENOLPYRUVOYLGLUCOSAMINE REDUCTASE"/>
    <property type="match status" value="1"/>
</dbReference>
<dbReference type="Gene3D" id="3.90.78.10">
    <property type="entry name" value="UDP-N-acetylenolpyruvoylglucosamine reductase, C-terminal domain"/>
    <property type="match status" value="1"/>
</dbReference>
<feature type="domain" description="FAD-binding PCMH-type" evidence="20">
    <location>
        <begin position="32"/>
        <end position="200"/>
    </location>
</feature>
<evidence type="ECO:0000259" key="20">
    <source>
        <dbReference type="PROSITE" id="PS51387"/>
    </source>
</evidence>
<feature type="active site" evidence="19">
    <location>
        <position position="180"/>
    </location>
</feature>
<feature type="active site" evidence="19">
    <location>
        <position position="299"/>
    </location>
</feature>
<dbReference type="Pfam" id="PF01565">
    <property type="entry name" value="FAD_binding_4"/>
    <property type="match status" value="1"/>
</dbReference>
<comment type="cofactor">
    <cofactor evidence="1 19">
        <name>FAD</name>
        <dbReference type="ChEBI" id="CHEBI:57692"/>
    </cofactor>
</comment>
<comment type="subcellular location">
    <subcellularLocation>
        <location evidence="3 19">Cytoplasm</location>
    </subcellularLocation>
</comment>
<evidence type="ECO:0000256" key="14">
    <source>
        <dbReference type="ARBA" id="ARBA00023002"/>
    </source>
</evidence>
<evidence type="ECO:0000256" key="15">
    <source>
        <dbReference type="ARBA" id="ARBA00023306"/>
    </source>
</evidence>
<dbReference type="NCBIfam" id="TIGR00179">
    <property type="entry name" value="murB"/>
    <property type="match status" value="1"/>
</dbReference>